<reference evidence="2" key="1">
    <citation type="journal article" date="2014" name="Front. Microbiol.">
        <title>High frequency of phylogenetically diverse reductive dehalogenase-homologous genes in deep subseafloor sedimentary metagenomes.</title>
        <authorList>
            <person name="Kawai M."/>
            <person name="Futagami T."/>
            <person name="Toyoda A."/>
            <person name="Takaki Y."/>
            <person name="Nishi S."/>
            <person name="Hori S."/>
            <person name="Arai W."/>
            <person name="Tsubouchi T."/>
            <person name="Morono Y."/>
            <person name="Uchiyama I."/>
            <person name="Ito T."/>
            <person name="Fujiyama A."/>
            <person name="Inagaki F."/>
            <person name="Takami H."/>
        </authorList>
    </citation>
    <scope>NUCLEOTIDE SEQUENCE</scope>
    <source>
        <strain evidence="2">Expedition CK06-06</strain>
    </source>
</reference>
<dbReference type="Gene3D" id="3.40.50.2300">
    <property type="match status" value="1"/>
</dbReference>
<dbReference type="InterPro" id="IPR023485">
    <property type="entry name" value="Ptyr_pPase"/>
</dbReference>
<organism evidence="2">
    <name type="scientific">marine sediment metagenome</name>
    <dbReference type="NCBI Taxonomy" id="412755"/>
    <lineage>
        <taxon>unclassified sequences</taxon>
        <taxon>metagenomes</taxon>
        <taxon>ecological metagenomes</taxon>
    </lineage>
</organism>
<comment type="caution">
    <text evidence="2">The sequence shown here is derived from an EMBL/GenBank/DDBJ whole genome shotgun (WGS) entry which is preliminary data.</text>
</comment>
<proteinExistence type="predicted"/>
<name>X1J4S9_9ZZZZ</name>
<evidence type="ECO:0000313" key="2">
    <source>
        <dbReference type="EMBL" id="GAH64793.1"/>
    </source>
</evidence>
<gene>
    <name evidence="2" type="ORF">S03H2_40777</name>
</gene>
<dbReference type="PANTHER" id="PTHR11717">
    <property type="entry name" value="LOW MOLECULAR WEIGHT PROTEIN TYROSINE PHOSPHATASE"/>
    <property type="match status" value="1"/>
</dbReference>
<dbReference type="InterPro" id="IPR036196">
    <property type="entry name" value="Ptyr_pPase_sf"/>
</dbReference>
<dbReference type="Pfam" id="PF01451">
    <property type="entry name" value="LMWPc"/>
    <property type="match status" value="1"/>
</dbReference>
<dbReference type="AlphaFoldDB" id="X1J4S9"/>
<feature type="non-terminal residue" evidence="2">
    <location>
        <position position="1"/>
    </location>
</feature>
<dbReference type="SUPFAM" id="SSF52788">
    <property type="entry name" value="Phosphotyrosine protein phosphatases I"/>
    <property type="match status" value="1"/>
</dbReference>
<feature type="domain" description="Phosphotyrosine protein phosphatase I" evidence="1">
    <location>
        <begin position="6"/>
        <end position="103"/>
    </location>
</feature>
<dbReference type="PANTHER" id="PTHR11717:SF31">
    <property type="entry name" value="LOW MOLECULAR WEIGHT PROTEIN-TYROSINE-PHOSPHATASE ETP-RELATED"/>
    <property type="match status" value="1"/>
</dbReference>
<dbReference type="InterPro" id="IPR050438">
    <property type="entry name" value="LMW_PTPase"/>
</dbReference>
<evidence type="ECO:0000259" key="1">
    <source>
        <dbReference type="Pfam" id="PF01451"/>
    </source>
</evidence>
<dbReference type="GO" id="GO:0004725">
    <property type="term" value="F:protein tyrosine phosphatase activity"/>
    <property type="evidence" value="ECO:0007669"/>
    <property type="project" value="TreeGrafter"/>
</dbReference>
<accession>X1J4S9</accession>
<protein>
    <recommendedName>
        <fullName evidence="1">Phosphotyrosine protein phosphatase I domain-containing protein</fullName>
    </recommendedName>
</protein>
<dbReference type="EMBL" id="BARU01025299">
    <property type="protein sequence ID" value="GAH64793.1"/>
    <property type="molecule type" value="Genomic_DNA"/>
</dbReference>
<sequence>AFSYMQPESQEYLNSKGIKHSDFRPQIIDRKLLEKQDLIITMEKSHVIDIRDNYQGVNDISKKLFTLKEFNGETDDLDIIDPYYASTETYQKVLKIIDENIENMIKKIIRTNKAEL</sequence>